<dbReference type="InterPro" id="IPR051786">
    <property type="entry name" value="ASN_synthetase/amidase"/>
</dbReference>
<evidence type="ECO:0000256" key="2">
    <source>
        <dbReference type="ARBA" id="ARBA00005752"/>
    </source>
</evidence>
<organism evidence="11 12">
    <name type="scientific">Terriglobus roseus</name>
    <dbReference type="NCBI Taxonomy" id="392734"/>
    <lineage>
        <taxon>Bacteria</taxon>
        <taxon>Pseudomonadati</taxon>
        <taxon>Acidobacteriota</taxon>
        <taxon>Terriglobia</taxon>
        <taxon>Terriglobales</taxon>
        <taxon>Acidobacteriaceae</taxon>
        <taxon>Terriglobus</taxon>
    </lineage>
</organism>
<dbReference type="Gene3D" id="3.40.50.620">
    <property type="entry name" value="HUPs"/>
    <property type="match status" value="1"/>
</dbReference>
<dbReference type="EMBL" id="LT629690">
    <property type="protein sequence ID" value="SDF32837.1"/>
    <property type="molecule type" value="Genomic_DNA"/>
</dbReference>
<dbReference type="CDD" id="cd01991">
    <property type="entry name" value="Asn_synthase_B_C"/>
    <property type="match status" value="1"/>
</dbReference>
<keyword evidence="4 9" id="KW-0547">Nucleotide-binding</keyword>
<feature type="binding site" evidence="9">
    <location>
        <begin position="370"/>
        <end position="371"/>
    </location>
    <ligand>
        <name>ATP</name>
        <dbReference type="ChEBI" id="CHEBI:30616"/>
    </ligand>
</feature>
<keyword evidence="8" id="KW-0028">Amino-acid biosynthesis</keyword>
<feature type="active site" description="For GATase activity" evidence="8">
    <location>
        <position position="2"/>
    </location>
</feature>
<dbReference type="GO" id="GO:0006529">
    <property type="term" value="P:asparagine biosynthetic process"/>
    <property type="evidence" value="ECO:0007669"/>
    <property type="project" value="UniProtKB-KW"/>
</dbReference>
<evidence type="ECO:0000313" key="11">
    <source>
        <dbReference type="EMBL" id="SDF32837.1"/>
    </source>
</evidence>
<protein>
    <recommendedName>
        <fullName evidence="3">asparagine synthase (glutamine-hydrolyzing)</fullName>
        <ecNumber evidence="3">6.3.5.4</ecNumber>
    </recommendedName>
</protein>
<dbReference type="PANTHER" id="PTHR43284">
    <property type="entry name" value="ASPARAGINE SYNTHETASE (GLUTAMINE-HYDROLYZING)"/>
    <property type="match status" value="1"/>
</dbReference>
<evidence type="ECO:0000256" key="5">
    <source>
        <dbReference type="ARBA" id="ARBA00022840"/>
    </source>
</evidence>
<keyword evidence="5 9" id="KW-0067">ATP-binding</keyword>
<evidence type="ECO:0000256" key="4">
    <source>
        <dbReference type="ARBA" id="ARBA00022741"/>
    </source>
</evidence>
<evidence type="ECO:0000256" key="8">
    <source>
        <dbReference type="PIRSR" id="PIRSR001589-1"/>
    </source>
</evidence>
<feature type="binding site" evidence="9">
    <location>
        <position position="103"/>
    </location>
    <ligand>
        <name>L-glutamine</name>
        <dbReference type="ChEBI" id="CHEBI:58359"/>
    </ligand>
</feature>
<dbReference type="GO" id="GO:0005524">
    <property type="term" value="F:ATP binding"/>
    <property type="evidence" value="ECO:0007669"/>
    <property type="project" value="UniProtKB-KW"/>
</dbReference>
<dbReference type="InterPro" id="IPR001962">
    <property type="entry name" value="Asn_synthase"/>
</dbReference>
<dbReference type="AlphaFoldDB" id="A0A1G7K6T9"/>
<keyword evidence="12" id="KW-1185">Reference proteome</keyword>
<dbReference type="CDD" id="cd00712">
    <property type="entry name" value="AsnB"/>
    <property type="match status" value="1"/>
</dbReference>
<dbReference type="SUPFAM" id="SSF52402">
    <property type="entry name" value="Adenine nucleotide alpha hydrolases-like"/>
    <property type="match status" value="1"/>
</dbReference>
<dbReference type="GO" id="GO:0004066">
    <property type="term" value="F:asparagine synthase (glutamine-hydrolyzing) activity"/>
    <property type="evidence" value="ECO:0007669"/>
    <property type="project" value="UniProtKB-EC"/>
</dbReference>
<evidence type="ECO:0000313" key="12">
    <source>
        <dbReference type="Proteomes" id="UP000182427"/>
    </source>
</evidence>
<feature type="domain" description="Glutamine amidotransferase type-2" evidence="10">
    <location>
        <begin position="2"/>
        <end position="215"/>
    </location>
</feature>
<dbReference type="InterPro" id="IPR033738">
    <property type="entry name" value="AsnB_N"/>
</dbReference>
<evidence type="ECO:0000256" key="6">
    <source>
        <dbReference type="ARBA" id="ARBA00022962"/>
    </source>
</evidence>
<comment type="catalytic activity">
    <reaction evidence="7">
        <text>L-aspartate + L-glutamine + ATP + H2O = L-asparagine + L-glutamate + AMP + diphosphate + H(+)</text>
        <dbReference type="Rhea" id="RHEA:12228"/>
        <dbReference type="ChEBI" id="CHEBI:15377"/>
        <dbReference type="ChEBI" id="CHEBI:15378"/>
        <dbReference type="ChEBI" id="CHEBI:29985"/>
        <dbReference type="ChEBI" id="CHEBI:29991"/>
        <dbReference type="ChEBI" id="CHEBI:30616"/>
        <dbReference type="ChEBI" id="CHEBI:33019"/>
        <dbReference type="ChEBI" id="CHEBI:58048"/>
        <dbReference type="ChEBI" id="CHEBI:58359"/>
        <dbReference type="ChEBI" id="CHEBI:456215"/>
        <dbReference type="EC" id="6.3.5.4"/>
    </reaction>
</comment>
<dbReference type="InterPro" id="IPR029055">
    <property type="entry name" value="Ntn_hydrolases_N"/>
</dbReference>
<reference evidence="11 12" key="1">
    <citation type="submission" date="2016-10" db="EMBL/GenBank/DDBJ databases">
        <authorList>
            <person name="de Groot N.N."/>
        </authorList>
    </citation>
    <scope>NUCLEOTIDE SEQUENCE [LARGE SCALE GENOMIC DNA]</scope>
    <source>
        <strain evidence="11 12">GAS232</strain>
    </source>
</reference>
<dbReference type="Pfam" id="PF13537">
    <property type="entry name" value="GATase_7"/>
    <property type="match status" value="1"/>
</dbReference>
<dbReference type="OrthoDB" id="9763290at2"/>
<accession>A0A1G7K6T9</accession>
<dbReference type="PANTHER" id="PTHR43284:SF1">
    <property type="entry name" value="ASPARAGINE SYNTHETASE"/>
    <property type="match status" value="1"/>
</dbReference>
<evidence type="ECO:0000256" key="3">
    <source>
        <dbReference type="ARBA" id="ARBA00012737"/>
    </source>
</evidence>
<dbReference type="InterPro" id="IPR017932">
    <property type="entry name" value="GATase_2_dom"/>
</dbReference>
<dbReference type="SUPFAM" id="SSF56235">
    <property type="entry name" value="N-terminal nucleophile aminohydrolases (Ntn hydrolases)"/>
    <property type="match status" value="1"/>
</dbReference>
<dbReference type="NCBIfam" id="TIGR01536">
    <property type="entry name" value="asn_synth_AEB"/>
    <property type="match status" value="1"/>
</dbReference>
<name>A0A1G7K6T9_9BACT</name>
<evidence type="ECO:0000256" key="9">
    <source>
        <dbReference type="PIRSR" id="PIRSR001589-2"/>
    </source>
</evidence>
<dbReference type="Pfam" id="PF00733">
    <property type="entry name" value="Asn_synthase"/>
    <property type="match status" value="1"/>
</dbReference>
<gene>
    <name evidence="11" type="ORF">SAMN05444167_2076</name>
</gene>
<evidence type="ECO:0000259" key="10">
    <source>
        <dbReference type="PROSITE" id="PS51278"/>
    </source>
</evidence>
<evidence type="ECO:0000256" key="7">
    <source>
        <dbReference type="ARBA" id="ARBA00048741"/>
    </source>
</evidence>
<keyword evidence="8" id="KW-0061">Asparagine biosynthesis</keyword>
<dbReference type="EC" id="6.3.5.4" evidence="3"/>
<dbReference type="PROSITE" id="PS51278">
    <property type="entry name" value="GATASE_TYPE_2"/>
    <property type="match status" value="1"/>
</dbReference>
<dbReference type="InterPro" id="IPR014729">
    <property type="entry name" value="Rossmann-like_a/b/a_fold"/>
</dbReference>
<dbReference type="GO" id="GO:0005829">
    <property type="term" value="C:cytosol"/>
    <property type="evidence" value="ECO:0007669"/>
    <property type="project" value="TreeGrafter"/>
</dbReference>
<dbReference type="Proteomes" id="UP000182427">
    <property type="component" value="Chromosome I"/>
</dbReference>
<dbReference type="InterPro" id="IPR006426">
    <property type="entry name" value="Asn_synth_AEB"/>
</dbReference>
<dbReference type="PIRSF" id="PIRSF001589">
    <property type="entry name" value="Asn_synthetase_glu-h"/>
    <property type="match status" value="1"/>
</dbReference>
<proteinExistence type="inferred from homology"/>
<evidence type="ECO:0000256" key="1">
    <source>
        <dbReference type="ARBA" id="ARBA00005187"/>
    </source>
</evidence>
<comment type="similarity">
    <text evidence="2">Belongs to the asparagine synthetase family.</text>
</comment>
<comment type="pathway">
    <text evidence="1">Amino-acid biosynthesis; L-asparagine biosynthesis; L-asparagine from L-aspartate (L-Gln route): step 1/1.</text>
</comment>
<dbReference type="Gene3D" id="3.60.20.10">
    <property type="entry name" value="Glutamine Phosphoribosylpyrophosphate, subunit 1, domain 1"/>
    <property type="match status" value="1"/>
</dbReference>
<keyword evidence="6 8" id="KW-0315">Glutamine amidotransferase</keyword>
<sequence>MCGIAGFLALKEQASSPFETLNTMAYPMRNRGPDAYGSWIGPEKEVGMAHRRLSIIDPTQDSDQPMHLQGGSLTIVFNGEIYNFRELRSQLEFYGHRFLTESDTEVLLHMYQQYGLDMLPMLRGMYAFAIWDRDSRTLVLARDPLGIKPMYYSVVDGKFCFASQVKSLTPLLDTYTPDPAGQAAFLLWGSVPEPYTLYREIRCMPAGSAMIVEPGCEPRIMQGETVSDVFAAAAEQEVTQDWSERQHILREALMDSVYAHMIADVPVALFLSAGLDSATIAGLLSERKEGSPETMTLGFTGGNIVNETKLASEIADFYGLGHKERYFGAREFAQMYEAFVEAMDQPTIDGMNVFMISRMAKDFGYKVAISGIGGDELFAGYPSFRQVPSMKRTFQWANGIPGIGQTFRWLSAPLLRRITSPKYAGLLEYGANIQGSYLLRRGLFMPWELKEVMDPDMARDGLRELEKTGLIGLRLPTSMQSDDVDKMHVHILEMTMYMRNQLLRDADWAGMANSVEIRVPFADWKLLKILAPYIVHGGFTKQDMVATPTRHLPPHILNRPKTGFAAPVRDWLSAGFPGEKPKRGLRGWALHLQKAFAVG</sequence>
<dbReference type="RefSeq" id="WP_083345062.1">
    <property type="nucleotide sequence ID" value="NZ_LT629690.1"/>
</dbReference>